<dbReference type="PRINTS" id="PR01438">
    <property type="entry name" value="UNVRSLSTRESS"/>
</dbReference>
<dbReference type="SUPFAM" id="SSF52402">
    <property type="entry name" value="Adenine nucleotide alpha hydrolases-like"/>
    <property type="match status" value="2"/>
</dbReference>
<comment type="caution">
    <text evidence="3">The sequence shown here is derived from an EMBL/GenBank/DDBJ whole genome shotgun (WGS) entry which is preliminary data.</text>
</comment>
<reference evidence="3 4" key="1">
    <citation type="submission" date="2023-12" db="EMBL/GenBank/DDBJ databases">
        <title>Novel species of the genus Arcicella isolated from rivers.</title>
        <authorList>
            <person name="Lu H."/>
        </authorList>
    </citation>
    <scope>NUCLEOTIDE SEQUENCE [LARGE SCALE GENOMIC DNA]</scope>
    <source>
        <strain evidence="3 4">KCTC 23307</strain>
    </source>
</reference>
<evidence type="ECO:0000313" key="4">
    <source>
        <dbReference type="Proteomes" id="UP001302949"/>
    </source>
</evidence>
<dbReference type="EMBL" id="JAYFUM010000007">
    <property type="protein sequence ID" value="MEA5138970.1"/>
    <property type="molecule type" value="Genomic_DNA"/>
</dbReference>
<evidence type="ECO:0000259" key="2">
    <source>
        <dbReference type="Pfam" id="PF00582"/>
    </source>
</evidence>
<dbReference type="InterPro" id="IPR006016">
    <property type="entry name" value="UspA"/>
</dbReference>
<evidence type="ECO:0000256" key="1">
    <source>
        <dbReference type="ARBA" id="ARBA00008791"/>
    </source>
</evidence>
<dbReference type="PANTHER" id="PTHR46268:SF6">
    <property type="entry name" value="UNIVERSAL STRESS PROTEIN UP12"/>
    <property type="match status" value="1"/>
</dbReference>
<dbReference type="PANTHER" id="PTHR46268">
    <property type="entry name" value="STRESS RESPONSE PROTEIN NHAX"/>
    <property type="match status" value="1"/>
</dbReference>
<comment type="similarity">
    <text evidence="1">Belongs to the universal stress protein A family.</text>
</comment>
<protein>
    <submittedName>
        <fullName evidence="3">Universal stress protein</fullName>
    </submittedName>
</protein>
<dbReference type="CDD" id="cd00293">
    <property type="entry name" value="USP-like"/>
    <property type="match status" value="2"/>
</dbReference>
<gene>
    <name evidence="3" type="ORF">VB248_07490</name>
</gene>
<dbReference type="Pfam" id="PF00582">
    <property type="entry name" value="Usp"/>
    <property type="match status" value="2"/>
</dbReference>
<dbReference type="Gene3D" id="3.40.50.620">
    <property type="entry name" value="HUPs"/>
    <property type="match status" value="2"/>
</dbReference>
<feature type="domain" description="UspA" evidence="2">
    <location>
        <begin position="226"/>
        <end position="273"/>
    </location>
</feature>
<dbReference type="InterPro" id="IPR014729">
    <property type="entry name" value="Rossmann-like_a/b/a_fold"/>
</dbReference>
<evidence type="ECO:0000313" key="3">
    <source>
        <dbReference type="EMBL" id="MEA5138970.1"/>
    </source>
</evidence>
<feature type="domain" description="UspA" evidence="2">
    <location>
        <begin position="1"/>
        <end position="146"/>
    </location>
</feature>
<organism evidence="3 4">
    <name type="scientific">Arcicella rigui</name>
    <dbReference type="NCBI Taxonomy" id="797020"/>
    <lineage>
        <taxon>Bacteria</taxon>
        <taxon>Pseudomonadati</taxon>
        <taxon>Bacteroidota</taxon>
        <taxon>Cytophagia</taxon>
        <taxon>Cytophagales</taxon>
        <taxon>Flectobacillaceae</taxon>
        <taxon>Arcicella</taxon>
    </lineage>
</organism>
<sequence length="275" mass="30520">MKKILVPTDFSNLSLLALDAAVEIASQSNAEILLFHSQALHYLISSDPFPVTMLPNVDLDLYKYELDEATKKLNNIAEAPIYNGVKITPVLSDSYTPIEDVIAEKSFEVDLIVMGSAGADGWKELFSRSNAESVIRNAHCPVLIVKESDKKFKMKRVMIAVDFETRINPNFITKLLNTKTKITFVYINTPDGFEDSHTTTSKMYKLADELGIKEVDFLIYNYYGIAKGIIACAKDLKSDMIVLTTNSRKGLSLLFAGSVTEDVANHSEIPVLALV</sequence>
<accession>A0ABU5Q7Z5</accession>
<dbReference type="RefSeq" id="WP_323296124.1">
    <property type="nucleotide sequence ID" value="NZ_JAYFUM010000007.1"/>
</dbReference>
<dbReference type="Proteomes" id="UP001302949">
    <property type="component" value="Unassembled WGS sequence"/>
</dbReference>
<name>A0ABU5Q7Z5_9BACT</name>
<proteinExistence type="inferred from homology"/>
<keyword evidence="4" id="KW-1185">Reference proteome</keyword>
<dbReference type="InterPro" id="IPR006015">
    <property type="entry name" value="Universal_stress_UspA"/>
</dbReference>